<dbReference type="STRING" id="1611254.A0A2G5UYS8"/>
<feature type="repeat" description="WD" evidence="5">
    <location>
        <begin position="353"/>
        <end position="385"/>
    </location>
</feature>
<evidence type="ECO:0000313" key="7">
    <source>
        <dbReference type="EMBL" id="PIC44673.1"/>
    </source>
</evidence>
<feature type="repeat" description="WD" evidence="5">
    <location>
        <begin position="311"/>
        <end position="352"/>
    </location>
</feature>
<dbReference type="InterPro" id="IPR053367">
    <property type="entry name" value="G-alpha_activating_GEF"/>
</dbReference>
<keyword evidence="3" id="KW-0677">Repeat</keyword>
<dbReference type="SUPFAM" id="SSF50978">
    <property type="entry name" value="WD40 repeat-like"/>
    <property type="match status" value="1"/>
</dbReference>
<feature type="compositionally biased region" description="Low complexity" evidence="6">
    <location>
        <begin position="669"/>
        <end position="679"/>
    </location>
</feature>
<feature type="compositionally biased region" description="Pro residues" evidence="6">
    <location>
        <begin position="761"/>
        <end position="773"/>
    </location>
</feature>
<dbReference type="Gene3D" id="2.130.10.10">
    <property type="entry name" value="YVTN repeat-like/Quinoprotein amine dehydrogenase"/>
    <property type="match status" value="2"/>
</dbReference>
<feature type="compositionally biased region" description="Low complexity" evidence="6">
    <location>
        <begin position="723"/>
        <end position="744"/>
    </location>
</feature>
<evidence type="ECO:0000256" key="2">
    <source>
        <dbReference type="ARBA" id="ARBA00022574"/>
    </source>
</evidence>
<proteinExistence type="predicted"/>
<dbReference type="FunFam" id="2.130.10.10:FF:001365">
    <property type="entry name" value="Protein CBR-PFS-2"/>
    <property type="match status" value="1"/>
</dbReference>
<dbReference type="PROSITE" id="PS50294">
    <property type="entry name" value="WD_REPEATS_REGION"/>
    <property type="match status" value="5"/>
</dbReference>
<dbReference type="SMART" id="SM00320">
    <property type="entry name" value="WD40"/>
    <property type="match status" value="7"/>
</dbReference>
<feature type="repeat" description="WD" evidence="5">
    <location>
        <begin position="183"/>
        <end position="215"/>
    </location>
</feature>
<feature type="compositionally biased region" description="Gly residues" evidence="6">
    <location>
        <begin position="623"/>
        <end position="633"/>
    </location>
</feature>
<dbReference type="PROSITE" id="PS50082">
    <property type="entry name" value="WD_REPEATS_2"/>
    <property type="match status" value="6"/>
</dbReference>
<evidence type="ECO:0000256" key="6">
    <source>
        <dbReference type="SAM" id="MobiDB-lite"/>
    </source>
</evidence>
<evidence type="ECO:0000256" key="4">
    <source>
        <dbReference type="ARBA" id="ARBA00023242"/>
    </source>
</evidence>
<dbReference type="PANTHER" id="PTHR38627">
    <property type="entry name" value="GA BINDING AND ACTIVATING AND SPK (SPK) DOMAIN CONTAINING-RELATED"/>
    <property type="match status" value="1"/>
</dbReference>
<organism evidence="7 8">
    <name type="scientific">Caenorhabditis nigoni</name>
    <dbReference type="NCBI Taxonomy" id="1611254"/>
    <lineage>
        <taxon>Eukaryota</taxon>
        <taxon>Metazoa</taxon>
        <taxon>Ecdysozoa</taxon>
        <taxon>Nematoda</taxon>
        <taxon>Chromadorea</taxon>
        <taxon>Rhabditida</taxon>
        <taxon>Rhabditina</taxon>
        <taxon>Rhabditomorpha</taxon>
        <taxon>Rhabditoidea</taxon>
        <taxon>Rhabditidae</taxon>
        <taxon>Peloderinae</taxon>
        <taxon>Caenorhabditis</taxon>
    </lineage>
</organism>
<feature type="compositionally biased region" description="Gly residues" evidence="6">
    <location>
        <begin position="641"/>
        <end position="654"/>
    </location>
</feature>
<reference evidence="8" key="1">
    <citation type="submission" date="2017-10" db="EMBL/GenBank/DDBJ databases">
        <title>Rapid genome shrinkage in a self-fertile nematode reveals novel sperm competition proteins.</title>
        <authorList>
            <person name="Yin D."/>
            <person name="Schwarz E.M."/>
            <person name="Thomas C.G."/>
            <person name="Felde R.L."/>
            <person name="Korf I.F."/>
            <person name="Cutter A.D."/>
            <person name="Schartner C.M."/>
            <person name="Ralston E.J."/>
            <person name="Meyer B.J."/>
            <person name="Haag E.S."/>
        </authorList>
    </citation>
    <scope>NUCLEOTIDE SEQUENCE [LARGE SCALE GENOMIC DNA]</scope>
    <source>
        <strain evidence="8">JU1422</strain>
    </source>
</reference>
<dbReference type="FunFam" id="2.130.10.10:FF:000237">
    <property type="entry name" value="Flowering time control protein FY"/>
    <property type="match status" value="1"/>
</dbReference>
<dbReference type="InterPro" id="IPR036322">
    <property type="entry name" value="WD40_repeat_dom_sf"/>
</dbReference>
<feature type="compositionally biased region" description="Pro residues" evidence="6">
    <location>
        <begin position="594"/>
        <end position="619"/>
    </location>
</feature>
<evidence type="ECO:0000313" key="8">
    <source>
        <dbReference type="Proteomes" id="UP000230233"/>
    </source>
</evidence>
<protein>
    <submittedName>
        <fullName evidence="7">Uncharacterized protein</fullName>
    </submittedName>
</protein>
<dbReference type="InterPro" id="IPR015943">
    <property type="entry name" value="WD40/YVTN_repeat-like_dom_sf"/>
</dbReference>
<evidence type="ECO:0000256" key="3">
    <source>
        <dbReference type="ARBA" id="ARBA00022737"/>
    </source>
</evidence>
<feature type="region of interest" description="Disordered" evidence="6">
    <location>
        <begin position="1099"/>
        <end position="1127"/>
    </location>
</feature>
<evidence type="ECO:0000256" key="1">
    <source>
        <dbReference type="ARBA" id="ARBA00004123"/>
    </source>
</evidence>
<dbReference type="InterPro" id="IPR001680">
    <property type="entry name" value="WD40_rpt"/>
</dbReference>
<dbReference type="EMBL" id="PDUG01000002">
    <property type="protein sequence ID" value="PIC44673.1"/>
    <property type="molecule type" value="Genomic_DNA"/>
</dbReference>
<keyword evidence="2 5" id="KW-0853">WD repeat</keyword>
<feature type="repeat" description="WD" evidence="5">
    <location>
        <begin position="267"/>
        <end position="292"/>
    </location>
</feature>
<feature type="region of interest" description="Disordered" evidence="6">
    <location>
        <begin position="565"/>
        <end position="791"/>
    </location>
</feature>
<dbReference type="Pfam" id="PF00400">
    <property type="entry name" value="WD40"/>
    <property type="match status" value="7"/>
</dbReference>
<dbReference type="GO" id="GO:0005634">
    <property type="term" value="C:nucleus"/>
    <property type="evidence" value="ECO:0007669"/>
    <property type="project" value="UniProtKB-SubCell"/>
</dbReference>
<keyword evidence="8" id="KW-1185">Reference proteome</keyword>
<comment type="subcellular location">
    <subcellularLocation>
        <location evidence="1">Nucleus</location>
    </subcellularLocation>
</comment>
<sequence length="1672" mass="188283">MTAVSNMVNFNMNGGAGGVRSTMPNVTLTIQPSTSSSTMQQPKMMMNNYHHQPRFQRNDGMQDVMGDGPGRRLRKNVANVRRHVDYVSTVLNHCENRLWQYGKQRVLQQPDILYQPLAVPADSTPDVPVDCILTKFIRTAMNKVKCPVYSVCWSPEGKRLITGCQTGEFTLWNGTAFNFETILQAHDSAIRALKWASNEQWLLSADQGGYVKYWQPNMNNAHMFSAHKDEAIRGLAFSPTDVKFATASDDGTARVWDFARYTEERQLRGHGAEVRCIDWHPTKGLLVTGSRDTQQPVKIWDPKTGSCLATLQEHKSSVMAVEFNKNGNWLLTGGRDHLVKMYDIRMMKEVKTYRAHKKEVISLAWHPIHEGLFVSGGGDGSIVYWMVDGEKEIGLLEHAHDQAIWSMKWHPLGHILATGSNDNNTKFWARNRPGDTVEDIFGLSNTTMIGHLDKEREPRLAPPKPSQEAQEVYKTDTFIPGMGLDENLYEQLNREGNMLASDSALLVPDDMSRQNMVPQIGAKRTLIKQPPAKKAQRQFERMWNNSKGIGAGTDDFAAMIGGMGREDAEGYQPQPSQSFLGPPTTGGSLLGPSQPRPQGPQGPQGPPPQEYHQVPPPNQGAPWRGGGPGGPGNNYGPPRGPGGWGPGNRSGPGNYGPPQRNFGPPPSQPQGSYGSYQQQRPPPPQQQQQPPTGDIDYRNPANPTGDVDMRQMPAPGPPPQNSGPPDSWRGAGPPPQAQQQNRAQVNDPRRDPRMMAQRPDPMSPPATQQPPPSAQSQNNQWMPQFDGGAPNRRAVENMSRRVKRNKRAGPSVEDEDDIWEFLHLNLCSTRAFDDATDELFEKFLRENPEKQWQLEELVEYFNGTMLAALYKCQLLPEKILDLYQKLEIKITEHVERMLEAKCGATIRLDSDRCIHWYQMFAARDSVTETPRRPEIPRAEVPRAEVPRQEMPRPEPPIPHDTCVPEAFEAKMFDHIFSNFTHLTKPLLLSASFWNELIAEEQTAPIQSAKLLIQHFSSKMLPQLYHQNASAHTKLWIYQLMEWPLDPAQRRWFEEKEKMELVMNASGCLKSWKRKEWPVEDVPARSAPAVKNLATWVPRGAAPNVPSTSRSVPAPRPISPGSLPRHRASVKVEELDNDDYEDNDSKHFPQVFSRSGAKTRGVFTLEDKMDGWKYVLKKMKIAVRNGEEPVLPKGLKFWRDYVRETNSRKTADNWCSHFRKYMAPVLHEMPINRKNMLFLYKYIEIKVDDRLRKILERKCDAKVQVANEQVISFKLLNRDEEGDEDQAAAASEGDEDPEEEEPNPADVRIDEESDSGDEVEPIDYDATLPMSDDPHDVTIQPLGDSIDQEHQPEEAPEVSGPEDVVMIPRPEEQRAQDFRTPEPSEAAGNLEADTSRLGSSKRRSIRKSVSIRAKPTCSVRKSSRKRSSSNPERGEAEEDERSVSPVVTRRSLRNSDQRTPKKSTVRIPQVRRICESEAVEEEEPEHEFMAPEFEITDSVIPDSVAPNSVPIDFVEQSGDIFEPSTTPIQPLEDVPSSTGEPKVLDLKKVLPGNEYMEIPTLLQLVQMTLDENCSDDAILQMPEAILKAFHRENWDMDGTPSASAYASAEMVVRENTDGEMRRSLLKNMDSLITKTTANVENRLVLEKRKEAVTKALKKCAEADREVASTSSKK</sequence>
<comment type="caution">
    <text evidence="7">The sequence shown here is derived from an EMBL/GenBank/DDBJ whole genome shotgun (WGS) entry which is preliminary data.</text>
</comment>
<feature type="compositionally biased region" description="Basic and acidic residues" evidence="6">
    <location>
        <begin position="1368"/>
        <end position="1381"/>
    </location>
</feature>
<feature type="compositionally biased region" description="Low complexity" evidence="6">
    <location>
        <begin position="580"/>
        <end position="593"/>
    </location>
</feature>
<dbReference type="OrthoDB" id="16717at2759"/>
<accession>A0A2G5UYS8</accession>
<feature type="region of interest" description="Disordered" evidence="6">
    <location>
        <begin position="1275"/>
        <end position="1464"/>
    </location>
</feature>
<evidence type="ECO:0000256" key="5">
    <source>
        <dbReference type="PROSITE-ProRule" id="PRU00221"/>
    </source>
</evidence>
<feature type="repeat" description="WD" evidence="5">
    <location>
        <begin position="397"/>
        <end position="428"/>
    </location>
</feature>
<feature type="compositionally biased region" description="Acidic residues" evidence="6">
    <location>
        <begin position="1279"/>
        <end position="1322"/>
    </location>
</feature>
<keyword evidence="4" id="KW-0539">Nucleus</keyword>
<dbReference type="CDD" id="cd00200">
    <property type="entry name" value="WD40"/>
    <property type="match status" value="1"/>
</dbReference>
<gene>
    <name evidence="7" type="primary">Cni-pfs-2</name>
    <name evidence="7" type="synonym">Cnig_chr_II.g4963</name>
    <name evidence="7" type="ORF">B9Z55_004963</name>
</gene>
<dbReference type="Proteomes" id="UP000230233">
    <property type="component" value="Chromosome II"/>
</dbReference>
<feature type="repeat" description="WD" evidence="5">
    <location>
        <begin position="225"/>
        <end position="266"/>
    </location>
</feature>
<dbReference type="PANTHER" id="PTHR38627:SF2">
    <property type="entry name" value="DOUBLE-STRAND TELOMERIC DNA-BINDING PROTEINS 1-RELATED"/>
    <property type="match status" value="1"/>
</dbReference>
<name>A0A2G5UYS8_9PELO</name>